<protein>
    <recommendedName>
        <fullName evidence="3">Methyltransferase type 11 domain-containing protein</fullName>
    </recommendedName>
</protein>
<name>A0A0Q9Z655_9FLAO</name>
<dbReference type="Gene3D" id="3.40.50.150">
    <property type="entry name" value="Vaccinia Virus protein VP39"/>
    <property type="match status" value="1"/>
</dbReference>
<evidence type="ECO:0008006" key="3">
    <source>
        <dbReference type="Google" id="ProtNLM"/>
    </source>
</evidence>
<evidence type="ECO:0000313" key="1">
    <source>
        <dbReference type="EMBL" id="KRG28421.1"/>
    </source>
</evidence>
<dbReference type="InterPro" id="IPR029063">
    <property type="entry name" value="SAM-dependent_MTases_sf"/>
</dbReference>
<reference evidence="1" key="1">
    <citation type="submission" date="2015-10" db="EMBL/GenBank/DDBJ databases">
        <title>Draft genome sequence of Salegentibacter mishustinae KCTC 12263.</title>
        <authorList>
            <person name="Lin W."/>
            <person name="Zheng Q."/>
        </authorList>
    </citation>
    <scope>NUCLEOTIDE SEQUENCE [LARGE SCALE GENOMIC DNA]</scope>
    <source>
        <strain evidence="1">KCTC 12263</strain>
    </source>
</reference>
<dbReference type="STRING" id="270918.APR42_06470"/>
<dbReference type="EMBL" id="LKTP01000023">
    <property type="protein sequence ID" value="KRG28421.1"/>
    <property type="molecule type" value="Genomic_DNA"/>
</dbReference>
<organism evidence="1 2">
    <name type="scientific">Salegentibacter mishustinae</name>
    <dbReference type="NCBI Taxonomy" id="270918"/>
    <lineage>
        <taxon>Bacteria</taxon>
        <taxon>Pseudomonadati</taxon>
        <taxon>Bacteroidota</taxon>
        <taxon>Flavobacteriia</taxon>
        <taxon>Flavobacteriales</taxon>
        <taxon>Flavobacteriaceae</taxon>
        <taxon>Salegentibacter</taxon>
    </lineage>
</organism>
<keyword evidence="2" id="KW-1185">Reference proteome</keyword>
<dbReference type="RefSeq" id="WP_057482091.1">
    <property type="nucleotide sequence ID" value="NZ_BMWR01000001.1"/>
</dbReference>
<dbReference type="SUPFAM" id="SSF53335">
    <property type="entry name" value="S-adenosyl-L-methionine-dependent methyltransferases"/>
    <property type="match status" value="1"/>
</dbReference>
<dbReference type="OrthoDB" id="1490915at2"/>
<dbReference type="AlphaFoldDB" id="A0A0Q9Z655"/>
<dbReference type="Proteomes" id="UP000051643">
    <property type="component" value="Unassembled WGS sequence"/>
</dbReference>
<evidence type="ECO:0000313" key="2">
    <source>
        <dbReference type="Proteomes" id="UP000051643"/>
    </source>
</evidence>
<dbReference type="Pfam" id="PF13489">
    <property type="entry name" value="Methyltransf_23"/>
    <property type="match status" value="1"/>
</dbReference>
<gene>
    <name evidence="1" type="ORF">APR42_06470</name>
</gene>
<proteinExistence type="predicted"/>
<comment type="caution">
    <text evidence="1">The sequence shown here is derived from an EMBL/GenBank/DDBJ whole genome shotgun (WGS) entry which is preliminary data.</text>
</comment>
<sequence>MSLKLKLKEGLLHILNLLPEKQGFYFYHKIQDAVNGENMLQRVKTNKPSFGVLQRLLQEKGLSLEGKNILEIGSGWAPVMPYFMLFQGRAKSVSTFDLNRHFNKKGVYRLNEVFFSEYGIRITSEPKNAYQMPKNIAYYPNTNLIAADLPETDLIFSRFVLEHVKPEDLTLMHKKFRRGLKPGSLIVHLISPSDHRAYVDKNLSLQDFLQYSEAEWKKKQTKFDYHNRLRLPQYLAIFKAAGLELLHVEYDQPSAKTFNKFSAVPIHEDFKKFTDEELTAGSINVVLKV</sequence>
<accession>A0A0Q9Z655</accession>